<dbReference type="OrthoDB" id="10430792at2759"/>
<accession>A0A2P5FD47</accession>
<feature type="non-terminal residue" evidence="1">
    <location>
        <position position="1"/>
    </location>
</feature>
<comment type="caution">
    <text evidence="1">The sequence shown here is derived from an EMBL/GenBank/DDBJ whole genome shotgun (WGS) entry which is preliminary data.</text>
</comment>
<dbReference type="InParanoid" id="A0A2P5FD47"/>
<reference evidence="2" key="1">
    <citation type="submission" date="2016-06" db="EMBL/GenBank/DDBJ databases">
        <title>Parallel loss of symbiosis genes in relatives of nitrogen-fixing non-legume Parasponia.</title>
        <authorList>
            <person name="Van Velzen R."/>
            <person name="Holmer R."/>
            <person name="Bu F."/>
            <person name="Rutten L."/>
            <person name="Van Zeijl A."/>
            <person name="Liu W."/>
            <person name="Santuari L."/>
            <person name="Cao Q."/>
            <person name="Sharma T."/>
            <person name="Shen D."/>
            <person name="Roswanjaya Y."/>
            <person name="Wardhani T."/>
            <person name="Kalhor M.S."/>
            <person name="Jansen J."/>
            <person name="Van den Hoogen J."/>
            <person name="Gungor B."/>
            <person name="Hartog M."/>
            <person name="Hontelez J."/>
            <person name="Verver J."/>
            <person name="Yang W.-C."/>
            <person name="Schijlen E."/>
            <person name="Repin R."/>
            <person name="Schilthuizen M."/>
            <person name="Schranz E."/>
            <person name="Heidstra R."/>
            <person name="Miyata K."/>
            <person name="Fedorova E."/>
            <person name="Kohlen W."/>
            <person name="Bisseling T."/>
            <person name="Smit S."/>
            <person name="Geurts R."/>
        </authorList>
    </citation>
    <scope>NUCLEOTIDE SEQUENCE [LARGE SCALE GENOMIC DNA]</scope>
    <source>
        <strain evidence="2">cv. RG33-2</strain>
    </source>
</reference>
<organism evidence="1 2">
    <name type="scientific">Trema orientale</name>
    <name type="common">Charcoal tree</name>
    <name type="synonym">Celtis orientalis</name>
    <dbReference type="NCBI Taxonomy" id="63057"/>
    <lineage>
        <taxon>Eukaryota</taxon>
        <taxon>Viridiplantae</taxon>
        <taxon>Streptophyta</taxon>
        <taxon>Embryophyta</taxon>
        <taxon>Tracheophyta</taxon>
        <taxon>Spermatophyta</taxon>
        <taxon>Magnoliopsida</taxon>
        <taxon>eudicotyledons</taxon>
        <taxon>Gunneridae</taxon>
        <taxon>Pentapetalae</taxon>
        <taxon>rosids</taxon>
        <taxon>fabids</taxon>
        <taxon>Rosales</taxon>
        <taxon>Cannabaceae</taxon>
        <taxon>Trema</taxon>
    </lineage>
</organism>
<evidence type="ECO:0000313" key="2">
    <source>
        <dbReference type="Proteomes" id="UP000237000"/>
    </source>
</evidence>
<dbReference type="Proteomes" id="UP000237000">
    <property type="component" value="Unassembled WGS sequence"/>
</dbReference>
<keyword evidence="2" id="KW-1185">Reference proteome</keyword>
<name>A0A2P5FD47_TREOI</name>
<evidence type="ECO:0000313" key="1">
    <source>
        <dbReference type="EMBL" id="PON95720.1"/>
    </source>
</evidence>
<proteinExistence type="predicted"/>
<sequence length="97" mass="10639">GLERNRRGVELFSSPVAALPPDATDVPTRGLLQSLTKLRRPVPSCFATGSPRSEVTKIPVTVNIFSHSFPIGCSFTTPPVPLDSSRRLRHFLIDLSR</sequence>
<dbReference type="EMBL" id="JXTC01000043">
    <property type="protein sequence ID" value="PON95720.1"/>
    <property type="molecule type" value="Genomic_DNA"/>
</dbReference>
<gene>
    <name evidence="1" type="ORF">TorRG33x02_085490</name>
</gene>
<dbReference type="AlphaFoldDB" id="A0A2P5FD47"/>
<protein>
    <submittedName>
        <fullName evidence="1">Uncharacterized protein</fullName>
    </submittedName>
</protein>